<reference evidence="1 2" key="1">
    <citation type="journal article" date="2022" name="bioRxiv">
        <title>Ecology and evolution of chlamydial symbionts of arthropods.</title>
        <authorList>
            <person name="Halter T."/>
            <person name="Koestlbacher S."/>
            <person name="Collingro A."/>
            <person name="Sixt B.S."/>
            <person name="Toenshoff E.R."/>
            <person name="Hendrickx F."/>
            <person name="Kostanjsek R."/>
            <person name="Horn M."/>
        </authorList>
    </citation>
    <scope>NUCLEOTIDE SEQUENCE [LARGE SCALE GENOMIC DNA]</scope>
    <source>
        <strain evidence="1">W744xW776</strain>
    </source>
</reference>
<protein>
    <submittedName>
        <fullName evidence="1">Uncharacterized protein</fullName>
    </submittedName>
</protein>
<proteinExistence type="predicted"/>
<accession>A0ABX8V292</accession>
<dbReference type="EMBL" id="CP075587">
    <property type="protein sequence ID" value="QYF49309.1"/>
    <property type="molecule type" value="Genomic_DNA"/>
</dbReference>
<evidence type="ECO:0000313" key="1">
    <source>
        <dbReference type="EMBL" id="QYF49309.1"/>
    </source>
</evidence>
<evidence type="ECO:0000313" key="2">
    <source>
        <dbReference type="Proteomes" id="UP000826014"/>
    </source>
</evidence>
<keyword evidence="2" id="KW-1185">Reference proteome</keyword>
<name>A0ABX8V292_9BACT</name>
<gene>
    <name evidence="1" type="ORF">RHABOEDO_001622</name>
</gene>
<dbReference type="Proteomes" id="UP000826014">
    <property type="component" value="Chromosome"/>
</dbReference>
<sequence length="320" mass="37303">MKKSLYPLQIKALLLWFSLAGLAFCFFQKKLPVLKKENFLMEALLQSMIFEQGFGYTLFGNKPVSLAEYFLNPSFNTIFFSKKNSFFPIVEAWSLLEKNVLCHLQGNYILLKQVDRTKNSSTFQVIIINKFSFLQTVTKYLDLFCKLLEKKIDPKELLDEVILNQRSLWDILKGNRALYGIILGYGEKNSLAFKRRWELGQVFSCNCQNSLITPPFYPKPSRGFSSSEEEYRYFEEQQGFFDIQTSSLSPLNPPCFMIMKDIDIETKLLAKKYKETFKQLIEIYAEGDFWSITLDHLMQKDASTLNKTSNSCILVKYENN</sequence>
<organism evidence="1 2">
    <name type="scientific">Candidatus Rhabdochlamydia oedothoracis</name>
    <dbReference type="NCBI Taxonomy" id="2720720"/>
    <lineage>
        <taxon>Bacteria</taxon>
        <taxon>Pseudomonadati</taxon>
        <taxon>Chlamydiota</taxon>
        <taxon>Chlamydiia</taxon>
        <taxon>Parachlamydiales</taxon>
        <taxon>Candidatus Rhabdochlamydiaceae</taxon>
        <taxon>Candidatus Rhabdochlamydia</taxon>
    </lineage>
</organism>